<dbReference type="Proteomes" id="UP000230179">
    <property type="component" value="Unassembled WGS sequence"/>
</dbReference>
<dbReference type="PANTHER" id="PTHR38779">
    <property type="entry name" value="TYPE II SECRETION SYSTEM PROTEIN I-RELATED"/>
    <property type="match status" value="1"/>
</dbReference>
<keyword evidence="6" id="KW-0812">Transmembrane</keyword>
<dbReference type="GO" id="GO:0015628">
    <property type="term" value="P:protein secretion by the type II secretion system"/>
    <property type="evidence" value="ECO:0007669"/>
    <property type="project" value="InterPro"/>
</dbReference>
<evidence type="ECO:0000256" key="7">
    <source>
        <dbReference type="ARBA" id="ARBA00022989"/>
    </source>
</evidence>
<protein>
    <recommendedName>
        <fullName evidence="11">Prepilin-type N-terminal cleavage/methylation domain-containing protein</fullName>
    </recommendedName>
</protein>
<dbReference type="AlphaFoldDB" id="A0A2H0U8Z9"/>
<dbReference type="PROSITE" id="PS00409">
    <property type="entry name" value="PROKAR_NTER_METHYL"/>
    <property type="match status" value="1"/>
</dbReference>
<name>A0A2H0U8Z9_9BACT</name>
<evidence type="ECO:0000256" key="4">
    <source>
        <dbReference type="ARBA" id="ARBA00022481"/>
    </source>
</evidence>
<dbReference type="GO" id="GO:0005886">
    <property type="term" value="C:plasma membrane"/>
    <property type="evidence" value="ECO:0007669"/>
    <property type="project" value="UniProtKB-SubCell"/>
</dbReference>
<evidence type="ECO:0000256" key="2">
    <source>
        <dbReference type="ARBA" id="ARBA00008358"/>
    </source>
</evidence>
<evidence type="ECO:0000256" key="3">
    <source>
        <dbReference type="ARBA" id="ARBA00022475"/>
    </source>
</evidence>
<evidence type="ECO:0000313" key="10">
    <source>
        <dbReference type="Proteomes" id="UP000230179"/>
    </source>
</evidence>
<evidence type="ECO:0000256" key="6">
    <source>
        <dbReference type="ARBA" id="ARBA00022692"/>
    </source>
</evidence>
<keyword evidence="5" id="KW-0997">Cell inner membrane</keyword>
<evidence type="ECO:0000256" key="1">
    <source>
        <dbReference type="ARBA" id="ARBA00004377"/>
    </source>
</evidence>
<evidence type="ECO:0000313" key="9">
    <source>
        <dbReference type="EMBL" id="PIR82888.1"/>
    </source>
</evidence>
<evidence type="ECO:0000256" key="5">
    <source>
        <dbReference type="ARBA" id="ARBA00022519"/>
    </source>
</evidence>
<proteinExistence type="inferred from homology"/>
<evidence type="ECO:0000256" key="8">
    <source>
        <dbReference type="ARBA" id="ARBA00023136"/>
    </source>
</evidence>
<dbReference type="InterPro" id="IPR010052">
    <property type="entry name" value="T2SS_protein-GspI"/>
</dbReference>
<dbReference type="PANTHER" id="PTHR38779:SF2">
    <property type="entry name" value="TYPE II SECRETION SYSTEM PROTEIN I-RELATED"/>
    <property type="match status" value="1"/>
</dbReference>
<keyword evidence="8" id="KW-0472">Membrane</keyword>
<dbReference type="GO" id="GO:0015627">
    <property type="term" value="C:type II protein secretion system complex"/>
    <property type="evidence" value="ECO:0007669"/>
    <property type="project" value="InterPro"/>
</dbReference>
<dbReference type="InterPro" id="IPR012902">
    <property type="entry name" value="N_methyl_site"/>
</dbReference>
<comment type="similarity">
    <text evidence="2">Belongs to the GSP I family.</text>
</comment>
<evidence type="ECO:0008006" key="11">
    <source>
        <dbReference type="Google" id="ProtNLM"/>
    </source>
</evidence>
<comment type="caution">
    <text evidence="9">The sequence shown here is derived from an EMBL/GenBank/DDBJ whole genome shotgun (WGS) entry which is preliminary data.</text>
</comment>
<keyword evidence="3" id="KW-1003">Cell membrane</keyword>
<keyword evidence="7" id="KW-1133">Transmembrane helix</keyword>
<dbReference type="EMBL" id="PFBL01000026">
    <property type="protein sequence ID" value="PIR82888.1"/>
    <property type="molecule type" value="Genomic_DNA"/>
</dbReference>
<sequence>MRYLDRRGMSLIELVVGVALLLTVFLALFGILRASLALSSLAKAKAVAVELASSQMEYLRSVPYSSLGTVGGTPNGLIPSVATSTVGGAAYPVYTTIRYVDDPADGSGGSDANNVTTDYKKAQVTVRYTANGHENSLTLVSNFAPNGMETP</sequence>
<comment type="subcellular location">
    <subcellularLocation>
        <location evidence="1">Cell inner membrane</location>
        <topology evidence="1">Single-pass membrane protein</topology>
    </subcellularLocation>
</comment>
<gene>
    <name evidence="9" type="ORF">COU19_03500</name>
</gene>
<reference evidence="10" key="1">
    <citation type="submission" date="2017-09" db="EMBL/GenBank/DDBJ databases">
        <title>Depth-based differentiation of microbial function through sediment-hosted aquifers and enrichment of novel symbionts in the deep terrestrial subsurface.</title>
        <authorList>
            <person name="Probst A.J."/>
            <person name="Ladd B."/>
            <person name="Jarett J.K."/>
            <person name="Geller-Mcgrath D.E."/>
            <person name="Sieber C.M.K."/>
            <person name="Emerson J.B."/>
            <person name="Anantharaman K."/>
            <person name="Thomas B.C."/>
            <person name="Malmstrom R."/>
            <person name="Stieglmeier M."/>
            <person name="Klingl A."/>
            <person name="Woyke T."/>
            <person name="Ryan C.M."/>
            <person name="Banfield J.F."/>
        </authorList>
    </citation>
    <scope>NUCLEOTIDE SEQUENCE [LARGE SCALE GENOMIC DNA]</scope>
</reference>
<organism evidence="9 10">
    <name type="scientific">Candidatus Kaiserbacteria bacterium CG10_big_fil_rev_8_21_14_0_10_56_12</name>
    <dbReference type="NCBI Taxonomy" id="1974611"/>
    <lineage>
        <taxon>Bacteria</taxon>
        <taxon>Candidatus Kaiseribacteriota</taxon>
    </lineage>
</organism>
<accession>A0A2H0U8Z9</accession>
<keyword evidence="4" id="KW-0488">Methylation</keyword>